<dbReference type="PANTHER" id="PTHR23040:SF2">
    <property type="entry name" value="OUTER DYNEIN ARM-DOCKING COMPLEX SUBUNIT 4"/>
    <property type="match status" value="1"/>
</dbReference>
<dbReference type="InterPro" id="IPR040111">
    <property type="entry name" value="ODAD4"/>
</dbReference>
<dbReference type="Proteomes" id="UP000807504">
    <property type="component" value="Unassembled WGS sequence"/>
</dbReference>
<evidence type="ECO:0000313" key="7">
    <source>
        <dbReference type="Proteomes" id="UP000807504"/>
    </source>
</evidence>
<gene>
    <name evidence="6" type="ORF">HNY73_021705</name>
</gene>
<evidence type="ECO:0000256" key="2">
    <source>
        <dbReference type="ARBA" id="ARBA00034139"/>
    </source>
</evidence>
<organism evidence="6 7">
    <name type="scientific">Argiope bruennichi</name>
    <name type="common">Wasp spider</name>
    <name type="synonym">Aranea bruennichi</name>
    <dbReference type="NCBI Taxonomy" id="94029"/>
    <lineage>
        <taxon>Eukaryota</taxon>
        <taxon>Metazoa</taxon>
        <taxon>Ecdysozoa</taxon>
        <taxon>Arthropoda</taxon>
        <taxon>Chelicerata</taxon>
        <taxon>Arachnida</taxon>
        <taxon>Araneae</taxon>
        <taxon>Araneomorphae</taxon>
        <taxon>Entelegynae</taxon>
        <taxon>Araneoidea</taxon>
        <taxon>Araneidae</taxon>
        <taxon>Argiope</taxon>
    </lineage>
</organism>
<evidence type="ECO:0000256" key="3">
    <source>
        <dbReference type="ARBA" id="ARBA00034143"/>
    </source>
</evidence>
<sequence>MVVQENIEDQEVTRKAPKYPITLHISEGNKLSRLAQYEKAISCFDAGLKIQPNNIRCLLGKTKCLMKLCKYEEAKQIAEEIIKLEPRCAEAYTLLGNTEFTKGNFEDGYIAFSSGYRKRPYSLDLRLGYQMCKKALNNSHDSDVPIALDHTDVKEVKNILQNKCKRQNSETRRTFNRKRMYNKDMQLIKSLLCDKDFSSITPVCEDLFEYLKDRKEFWRTHDPCLKKTPVTTDHEKIDVQKLLEFLSNKCALAEKCFSEDDNETCKDICHEIIDIMDKSFDYFTIESLKIKADALHFLGLAYMLGNNTSSALKYHKLQLKIAEDCSAADLKKRSFYDIGEDFLRSGNYEQALTSFRQCMEFVEAKHEEAIVLYKIADCELYLENLKNATKNGRNSLSIATSCHDDRLQCDTTMLLAEIALRKKNMKDAKNLYAEALAVAEESKDSRLDRIKDLINMFHEKLDDRSREESILSFANKMEESRSNLRRMIYIGSIKSKEKYNSRHCNKPSHLQAEESTKIKQLDTDSISSESSNQYIDLNTKNVRNNSNTYEGS</sequence>
<dbReference type="AlphaFoldDB" id="A0A8T0E0B4"/>
<dbReference type="SUPFAM" id="SSF48452">
    <property type="entry name" value="TPR-like"/>
    <property type="match status" value="2"/>
</dbReference>
<dbReference type="InterPro" id="IPR019734">
    <property type="entry name" value="TPR_rpt"/>
</dbReference>
<dbReference type="Gene3D" id="1.25.40.10">
    <property type="entry name" value="Tetratricopeptide repeat domain"/>
    <property type="match status" value="2"/>
</dbReference>
<evidence type="ECO:0000256" key="1">
    <source>
        <dbReference type="ARBA" id="ARBA00004430"/>
    </source>
</evidence>
<reference evidence="6" key="1">
    <citation type="journal article" date="2020" name="bioRxiv">
        <title>Chromosome-level reference genome of the European wasp spider Argiope bruennichi: a resource for studies on range expansion and evolutionary adaptation.</title>
        <authorList>
            <person name="Sheffer M.M."/>
            <person name="Hoppe A."/>
            <person name="Krehenwinkel H."/>
            <person name="Uhl G."/>
            <person name="Kuss A.W."/>
            <person name="Jensen L."/>
            <person name="Jensen C."/>
            <person name="Gillespie R.G."/>
            <person name="Hoff K.J."/>
            <person name="Prost S."/>
        </authorList>
    </citation>
    <scope>NUCLEOTIDE SEQUENCE</scope>
</reference>
<feature type="repeat" description="TPR" evidence="4">
    <location>
        <begin position="21"/>
        <end position="54"/>
    </location>
</feature>
<feature type="compositionally biased region" description="Basic and acidic residues" evidence="5">
    <location>
        <begin position="511"/>
        <end position="522"/>
    </location>
</feature>
<reference evidence="6" key="2">
    <citation type="submission" date="2020-06" db="EMBL/GenBank/DDBJ databases">
        <authorList>
            <person name="Sheffer M."/>
        </authorList>
    </citation>
    <scope>NUCLEOTIDE SEQUENCE</scope>
</reference>
<feature type="repeat" description="TPR" evidence="4">
    <location>
        <begin position="332"/>
        <end position="365"/>
    </location>
</feature>
<comment type="caution">
    <text evidence="6">The sequence shown here is derived from an EMBL/GenBank/DDBJ whole genome shotgun (WGS) entry which is preliminary data.</text>
</comment>
<evidence type="ECO:0000256" key="4">
    <source>
        <dbReference type="PROSITE-ProRule" id="PRU00339"/>
    </source>
</evidence>
<evidence type="ECO:0000313" key="6">
    <source>
        <dbReference type="EMBL" id="KAF8763527.1"/>
    </source>
</evidence>
<dbReference type="SMART" id="SM00028">
    <property type="entry name" value="TPR"/>
    <property type="match status" value="7"/>
</dbReference>
<feature type="region of interest" description="Disordered" evidence="5">
    <location>
        <begin position="500"/>
        <end position="532"/>
    </location>
</feature>
<keyword evidence="7" id="KW-1185">Reference proteome</keyword>
<dbReference type="Pfam" id="PF14559">
    <property type="entry name" value="TPR_19"/>
    <property type="match status" value="1"/>
</dbReference>
<name>A0A8T0E0B4_ARGBR</name>
<accession>A0A8T0E0B4</accession>
<proteinExistence type="predicted"/>
<keyword evidence="4" id="KW-0802">TPR repeat</keyword>
<evidence type="ECO:0000256" key="5">
    <source>
        <dbReference type="SAM" id="MobiDB-lite"/>
    </source>
</evidence>
<dbReference type="PANTHER" id="PTHR23040">
    <property type="match status" value="1"/>
</dbReference>
<protein>
    <recommendedName>
        <fullName evidence="2">Outer dynein arm-docking complex subunit 4</fullName>
    </recommendedName>
    <alternativeName>
        <fullName evidence="3">Tetratricopeptide repeat protein 25</fullName>
    </alternativeName>
</protein>
<feature type="compositionally biased region" description="Polar residues" evidence="5">
    <location>
        <begin position="523"/>
        <end position="532"/>
    </location>
</feature>
<dbReference type="InterPro" id="IPR011990">
    <property type="entry name" value="TPR-like_helical_dom_sf"/>
</dbReference>
<comment type="subcellular location">
    <subcellularLocation>
        <location evidence="1">Cytoplasm</location>
        <location evidence="1">Cytoskeleton</location>
        <location evidence="1">Cilium axoneme</location>
    </subcellularLocation>
</comment>
<dbReference type="PROSITE" id="PS50005">
    <property type="entry name" value="TPR"/>
    <property type="match status" value="2"/>
</dbReference>
<dbReference type="GO" id="GO:0005930">
    <property type="term" value="C:axoneme"/>
    <property type="evidence" value="ECO:0007669"/>
    <property type="project" value="UniProtKB-SubCell"/>
</dbReference>
<dbReference type="EMBL" id="JABXBU010002231">
    <property type="protein sequence ID" value="KAF8763527.1"/>
    <property type="molecule type" value="Genomic_DNA"/>
</dbReference>